<accession>A0A2S7XFQ5</accession>
<keyword evidence="5 13" id="KW-0131">Cell cycle</keyword>
<proteinExistence type="inferred from homology"/>
<name>A0A2S7XFQ5_9GAMM</name>
<dbReference type="RefSeq" id="WP_061030622.1">
    <property type="nucleotide sequence ID" value="NZ_BSOU01000015.1"/>
</dbReference>
<dbReference type="GO" id="GO:0005524">
    <property type="term" value="F:ATP binding"/>
    <property type="evidence" value="ECO:0007669"/>
    <property type="project" value="UniProtKB-UniRule"/>
</dbReference>
<feature type="binding site" evidence="13">
    <location>
        <position position="189"/>
    </location>
    <ligand>
        <name>UDP-N-acetyl-alpha-D-muramoyl-L-alanyl-D-glutamate</name>
        <dbReference type="ChEBI" id="CHEBI:83900"/>
    </ligand>
</feature>
<feature type="modified residue" description="N6-carboxylysine" evidence="13">
    <location>
        <position position="223"/>
    </location>
</feature>
<dbReference type="EMBL" id="MSCP01000001">
    <property type="protein sequence ID" value="PQJ92540.1"/>
    <property type="molecule type" value="Genomic_DNA"/>
</dbReference>
<sequence>MMQLSELVLPWCELNQTVEISSMTLDSRQVSVGSLFVAIKGHAIDGRQFIEAAIENGASAVLAQSDELNVEGMINYVDQVPIIYINDLSIKLSALAGRFYQADKRKMKLVGITGTNGKTTISQIIAQWATLLNTSAGVMGTTGNGLLSDLKPALNTTGSPIEIQQTLTELDHIGAELTALEISSHGLIQGRVNALSFDAAVFTNLSRDHLDYHGDMTNYAEAKKLLFTSHQPKYSIINADDIVGASWLKEMPYAIAVSLNKEGVEHHSGKKVFATSVAYSSEGIHLSLTSDWGEADLSVPLIGAFNASNILVACATLLSLGYDIRELEKTAPKLTAVIGRMELFTTTGKAKIVVDYAHTPDALDKALQALRVHCEGQLWCIFGCGGDRDTGKRPMMASIAEQQADMIILSDDNPRSEEPSSITKDMLAGLNKPEIAKVIHDRFEACEYALSQARENDIILLAGKGHEDYQVLANNTIHYSDRESAQTLLGLLS</sequence>
<dbReference type="HAMAP" id="MF_00208">
    <property type="entry name" value="MurE"/>
    <property type="match status" value="1"/>
</dbReference>
<evidence type="ECO:0000256" key="14">
    <source>
        <dbReference type="RuleBase" id="RU004135"/>
    </source>
</evidence>
<evidence type="ECO:0000256" key="8">
    <source>
        <dbReference type="ARBA" id="ARBA00066633"/>
    </source>
</evidence>
<comment type="caution">
    <text evidence="18">The sequence shown here is derived from an EMBL/GenBank/DDBJ whole genome shotgun (WGS) entry which is preliminary data.</text>
</comment>
<feature type="binding site" evidence="13">
    <location>
        <begin position="114"/>
        <end position="120"/>
    </location>
    <ligand>
        <name>ATP</name>
        <dbReference type="ChEBI" id="CHEBI:30616"/>
    </ligand>
</feature>
<feature type="binding site" evidence="13">
    <location>
        <position position="155"/>
    </location>
    <ligand>
        <name>UDP-N-acetyl-alpha-D-muramoyl-L-alanyl-D-glutamate</name>
        <dbReference type="ChEBI" id="CHEBI:83900"/>
    </ligand>
</feature>
<comment type="catalytic activity">
    <reaction evidence="7 13">
        <text>UDP-N-acetyl-alpha-D-muramoyl-L-alanyl-D-glutamate + meso-2,6-diaminopimelate + ATP = UDP-N-acetyl-alpha-D-muramoyl-L-alanyl-gamma-D-glutamyl-meso-2,6-diaminopimelate + ADP + phosphate + H(+)</text>
        <dbReference type="Rhea" id="RHEA:23676"/>
        <dbReference type="ChEBI" id="CHEBI:15378"/>
        <dbReference type="ChEBI" id="CHEBI:30616"/>
        <dbReference type="ChEBI" id="CHEBI:43474"/>
        <dbReference type="ChEBI" id="CHEBI:57791"/>
        <dbReference type="ChEBI" id="CHEBI:83900"/>
        <dbReference type="ChEBI" id="CHEBI:83905"/>
        <dbReference type="ChEBI" id="CHEBI:456216"/>
        <dbReference type="EC" id="6.3.2.13"/>
    </reaction>
</comment>
<evidence type="ECO:0000256" key="4">
    <source>
        <dbReference type="ARBA" id="ARBA00022984"/>
    </source>
</evidence>
<evidence type="ECO:0000256" key="3">
    <source>
        <dbReference type="ARBA" id="ARBA00022960"/>
    </source>
</evidence>
<dbReference type="FunFam" id="3.90.190.20:FF:000006">
    <property type="entry name" value="UDP-N-acetylmuramoyl-L-alanyl-D-glutamate--2,6-diaminopimelate ligase"/>
    <property type="match status" value="1"/>
</dbReference>
<comment type="subcellular location">
    <subcellularLocation>
        <location evidence="13 14">Cytoplasm</location>
    </subcellularLocation>
</comment>
<dbReference type="NCBIfam" id="NF001126">
    <property type="entry name" value="PRK00139.1-4"/>
    <property type="match status" value="1"/>
</dbReference>
<dbReference type="GO" id="GO:0008360">
    <property type="term" value="P:regulation of cell shape"/>
    <property type="evidence" value="ECO:0007669"/>
    <property type="project" value="UniProtKB-KW"/>
</dbReference>
<evidence type="ECO:0000256" key="7">
    <source>
        <dbReference type="ARBA" id="ARBA00050251"/>
    </source>
</evidence>
<dbReference type="InterPro" id="IPR036615">
    <property type="entry name" value="Mur_ligase_C_dom_sf"/>
</dbReference>
<feature type="binding site" evidence="13">
    <location>
        <position position="25"/>
    </location>
    <ligand>
        <name>UDP-N-acetyl-alpha-D-muramoyl-L-alanyl-D-glutamate</name>
        <dbReference type="ChEBI" id="CHEBI:83900"/>
    </ligand>
</feature>
<dbReference type="InterPro" id="IPR000713">
    <property type="entry name" value="Mur_ligase_N"/>
</dbReference>
<evidence type="ECO:0000259" key="17">
    <source>
        <dbReference type="Pfam" id="PF08245"/>
    </source>
</evidence>
<keyword evidence="13" id="KW-0067">ATP-binding</keyword>
<dbReference type="InterPro" id="IPR004101">
    <property type="entry name" value="Mur_ligase_C"/>
</dbReference>
<dbReference type="AlphaFoldDB" id="A0A2S7XFQ5"/>
<comment type="PTM">
    <text evidence="13">Carboxylation is probably crucial for Mg(2+) binding and, consequently, for the gamma-phosphate positioning of ATP.</text>
</comment>
<feature type="binding site" evidence="13">
    <location>
        <position position="191"/>
    </location>
    <ligand>
        <name>UDP-N-acetyl-alpha-D-muramoyl-L-alanyl-D-glutamate</name>
        <dbReference type="ChEBI" id="CHEBI:83900"/>
    </ligand>
</feature>
<evidence type="ECO:0000256" key="6">
    <source>
        <dbReference type="ARBA" id="ARBA00023316"/>
    </source>
</evidence>
<feature type="domain" description="Mur ligase N-terminal catalytic" evidence="15">
    <location>
        <begin position="19"/>
        <end position="97"/>
    </location>
</feature>
<evidence type="ECO:0000256" key="5">
    <source>
        <dbReference type="ARBA" id="ARBA00023306"/>
    </source>
</evidence>
<keyword evidence="13" id="KW-0547">Nucleotide-binding</keyword>
<dbReference type="GO" id="GO:0009252">
    <property type="term" value="P:peptidoglycan biosynthetic process"/>
    <property type="evidence" value="ECO:0007669"/>
    <property type="project" value="UniProtKB-UniRule"/>
</dbReference>
<dbReference type="GO" id="GO:0051301">
    <property type="term" value="P:cell division"/>
    <property type="evidence" value="ECO:0007669"/>
    <property type="project" value="UniProtKB-KW"/>
</dbReference>
<dbReference type="SUPFAM" id="SSF63418">
    <property type="entry name" value="MurE/MurF N-terminal domain"/>
    <property type="match status" value="1"/>
</dbReference>
<dbReference type="GO" id="GO:0071555">
    <property type="term" value="P:cell wall organization"/>
    <property type="evidence" value="ECO:0007669"/>
    <property type="project" value="UniProtKB-KW"/>
</dbReference>
<feature type="binding site" evidence="13">
    <location>
        <position position="463"/>
    </location>
    <ligand>
        <name>meso-2,6-diaminopimelate</name>
        <dbReference type="ChEBI" id="CHEBI:57791"/>
    </ligand>
</feature>
<protein>
    <recommendedName>
        <fullName evidence="9 13">UDP-N-acetylmuramoyl-L-alanyl-D-glutamate--2,6-diaminopimelate ligase</fullName>
        <ecNumber evidence="8 13">6.3.2.13</ecNumber>
    </recommendedName>
    <alternativeName>
        <fullName evidence="10 13">Meso-A2pm-adding enzyme</fullName>
    </alternativeName>
    <alternativeName>
        <fullName evidence="11 13">Meso-diaminopimelate-adding enzyme</fullName>
    </alternativeName>
    <alternativeName>
        <fullName evidence="12 13">UDP-MurNAc-L-Ala-D-Glu:meso-diaminopimelate ligase</fullName>
    </alternativeName>
    <alternativeName>
        <fullName evidence="13">UDP-MurNAc-tripeptide synthetase</fullName>
    </alternativeName>
    <alternativeName>
        <fullName evidence="13">UDP-N-acetylmuramyl-tripeptide synthetase</fullName>
    </alternativeName>
</protein>
<dbReference type="Gene3D" id="3.40.1190.10">
    <property type="entry name" value="Mur-like, catalytic domain"/>
    <property type="match status" value="1"/>
</dbReference>
<dbReference type="InterPro" id="IPR035911">
    <property type="entry name" value="MurE/MurF_N"/>
</dbReference>
<dbReference type="SUPFAM" id="SSF53623">
    <property type="entry name" value="MurD-like peptide ligases, catalytic domain"/>
    <property type="match status" value="1"/>
</dbReference>
<feature type="binding site" evidence="13">
    <location>
        <begin position="156"/>
        <end position="157"/>
    </location>
    <ligand>
        <name>UDP-N-acetyl-alpha-D-muramoyl-L-alanyl-D-glutamate</name>
        <dbReference type="ChEBI" id="CHEBI:83900"/>
    </ligand>
</feature>
<dbReference type="Gene3D" id="3.90.190.20">
    <property type="entry name" value="Mur ligase, C-terminal domain"/>
    <property type="match status" value="1"/>
</dbReference>
<feature type="domain" description="Mur ligase C-terminal" evidence="16">
    <location>
        <begin position="339"/>
        <end position="465"/>
    </location>
</feature>
<evidence type="ECO:0000256" key="9">
    <source>
        <dbReference type="ARBA" id="ARBA00072883"/>
    </source>
</evidence>
<dbReference type="OrthoDB" id="9800958at2"/>
<feature type="binding site" evidence="13">
    <location>
        <position position="183"/>
    </location>
    <ligand>
        <name>UDP-N-acetyl-alpha-D-muramoyl-L-alanyl-D-glutamate</name>
        <dbReference type="ChEBI" id="CHEBI:83900"/>
    </ligand>
</feature>
<evidence type="ECO:0000256" key="13">
    <source>
        <dbReference type="HAMAP-Rule" id="MF_00208"/>
    </source>
</evidence>
<feature type="short sequence motif" description="Meso-diaminopimelate recognition motif" evidence="13">
    <location>
        <begin position="412"/>
        <end position="415"/>
    </location>
</feature>
<evidence type="ECO:0000256" key="10">
    <source>
        <dbReference type="ARBA" id="ARBA00075482"/>
    </source>
</evidence>
<comment type="similarity">
    <text evidence="1 13">Belongs to the MurCDEF family. MurE subfamily.</text>
</comment>
<keyword evidence="3 13" id="KW-0133">Cell shape</keyword>
<dbReference type="NCBIfam" id="TIGR01085">
    <property type="entry name" value="murE"/>
    <property type="match status" value="1"/>
</dbReference>
<evidence type="ECO:0000313" key="19">
    <source>
        <dbReference type="Proteomes" id="UP000239273"/>
    </source>
</evidence>
<evidence type="ECO:0000259" key="15">
    <source>
        <dbReference type="Pfam" id="PF01225"/>
    </source>
</evidence>
<comment type="cofactor">
    <cofactor evidence="13">
        <name>Mg(2+)</name>
        <dbReference type="ChEBI" id="CHEBI:18420"/>
    </cofactor>
</comment>
<dbReference type="Pfam" id="PF08245">
    <property type="entry name" value="Mur_ligase_M"/>
    <property type="match status" value="1"/>
</dbReference>
<comment type="pathway">
    <text evidence="13 14">Cell wall biogenesis; peptidoglycan biosynthesis.</text>
</comment>
<dbReference type="Pfam" id="PF02875">
    <property type="entry name" value="Mur_ligase_C"/>
    <property type="match status" value="1"/>
</dbReference>
<evidence type="ECO:0000256" key="2">
    <source>
        <dbReference type="ARBA" id="ARBA00022618"/>
    </source>
</evidence>
<keyword evidence="13" id="KW-0963">Cytoplasm</keyword>
<dbReference type="PANTHER" id="PTHR23135:SF4">
    <property type="entry name" value="UDP-N-ACETYLMURAMOYL-L-ALANYL-D-GLUTAMATE--2,6-DIAMINOPIMELATE LIGASE MURE HOMOLOG, CHLOROPLASTIC"/>
    <property type="match status" value="1"/>
</dbReference>
<dbReference type="SUPFAM" id="SSF53244">
    <property type="entry name" value="MurD-like peptide ligases, peptide-binding domain"/>
    <property type="match status" value="1"/>
</dbReference>
<dbReference type="GO" id="GO:0000287">
    <property type="term" value="F:magnesium ion binding"/>
    <property type="evidence" value="ECO:0007669"/>
    <property type="project" value="UniProtKB-UniRule"/>
</dbReference>
<feature type="binding site" evidence="13">
    <location>
        <position position="27"/>
    </location>
    <ligand>
        <name>UDP-N-acetyl-alpha-D-muramoyl-L-alanyl-D-glutamate</name>
        <dbReference type="ChEBI" id="CHEBI:83900"/>
    </ligand>
</feature>
<keyword evidence="13" id="KW-0460">Magnesium</keyword>
<dbReference type="Proteomes" id="UP000239273">
    <property type="component" value="Unassembled WGS sequence"/>
</dbReference>
<dbReference type="UniPathway" id="UPA00219"/>
<dbReference type="Pfam" id="PF01225">
    <property type="entry name" value="Mur_ligase"/>
    <property type="match status" value="1"/>
</dbReference>
<keyword evidence="13 18" id="KW-0436">Ligase</keyword>
<dbReference type="GO" id="GO:0005737">
    <property type="term" value="C:cytoplasm"/>
    <property type="evidence" value="ECO:0007669"/>
    <property type="project" value="UniProtKB-SubCell"/>
</dbReference>
<evidence type="ECO:0000256" key="11">
    <source>
        <dbReference type="ARBA" id="ARBA00076158"/>
    </source>
</evidence>
<dbReference type="NCBIfam" id="NF001123">
    <property type="entry name" value="PRK00139.1-1"/>
    <property type="match status" value="1"/>
</dbReference>
<evidence type="ECO:0000259" key="16">
    <source>
        <dbReference type="Pfam" id="PF02875"/>
    </source>
</evidence>
<dbReference type="InterPro" id="IPR013221">
    <property type="entry name" value="Mur_ligase_cen"/>
</dbReference>
<keyword evidence="6 13" id="KW-0961">Cell wall biogenesis/degradation</keyword>
<gene>
    <name evidence="13" type="primary">murE</name>
    <name evidence="18" type="ORF">BTO23_00135</name>
</gene>
<dbReference type="PANTHER" id="PTHR23135">
    <property type="entry name" value="MUR LIGASE FAMILY MEMBER"/>
    <property type="match status" value="1"/>
</dbReference>
<dbReference type="InterPro" id="IPR036565">
    <property type="entry name" value="Mur-like_cat_sf"/>
</dbReference>
<organism evidence="18 19">
    <name type="scientific">Aliivibrio sifiae</name>
    <dbReference type="NCBI Taxonomy" id="566293"/>
    <lineage>
        <taxon>Bacteria</taxon>
        <taxon>Pseudomonadati</taxon>
        <taxon>Pseudomonadota</taxon>
        <taxon>Gammaproteobacteria</taxon>
        <taxon>Vibrionales</taxon>
        <taxon>Vibrionaceae</taxon>
        <taxon>Aliivibrio</taxon>
    </lineage>
</organism>
<evidence type="ECO:0000313" key="18">
    <source>
        <dbReference type="EMBL" id="PQJ92540.1"/>
    </source>
</evidence>
<dbReference type="GO" id="GO:0008765">
    <property type="term" value="F:UDP-N-acetylmuramoylalanyl-D-glutamate-2,6-diaminopimelate ligase activity"/>
    <property type="evidence" value="ECO:0007669"/>
    <property type="project" value="UniProtKB-UniRule"/>
</dbReference>
<reference evidence="18 19" key="1">
    <citation type="submission" date="2016-12" db="EMBL/GenBank/DDBJ databases">
        <title>Diversity of luminous bacteria.</title>
        <authorList>
            <person name="Yoshizawa S."/>
            <person name="Kogure K."/>
        </authorList>
    </citation>
    <scope>NUCLEOTIDE SEQUENCE [LARGE SCALE GENOMIC DNA]</scope>
    <source>
        <strain evidence="18 19">NBRC 105001</strain>
    </source>
</reference>
<keyword evidence="2 13" id="KW-0132">Cell division</keyword>
<dbReference type="InterPro" id="IPR005761">
    <property type="entry name" value="UDP-N-AcMur-Glu-dNH2Pim_ligase"/>
</dbReference>
<dbReference type="Gene3D" id="3.40.1390.10">
    <property type="entry name" value="MurE/MurF, N-terminal domain"/>
    <property type="match status" value="1"/>
</dbReference>
<evidence type="ECO:0000256" key="1">
    <source>
        <dbReference type="ARBA" id="ARBA00005898"/>
    </source>
</evidence>
<feature type="binding site" evidence="13">
    <location>
        <position position="388"/>
    </location>
    <ligand>
        <name>meso-2,6-diaminopimelate</name>
        <dbReference type="ChEBI" id="CHEBI:57791"/>
    </ligand>
</feature>
<dbReference type="EC" id="6.3.2.13" evidence="8 13"/>
<comment type="function">
    <text evidence="13">Catalyzes the addition of meso-diaminopimelic acid to the nucleotide precursor UDP-N-acetylmuramoyl-L-alanyl-D-glutamate (UMAG) in the biosynthesis of bacterial cell-wall peptidoglycan.</text>
</comment>
<evidence type="ECO:0000256" key="12">
    <source>
        <dbReference type="ARBA" id="ARBA00081560"/>
    </source>
</evidence>
<keyword evidence="4 13" id="KW-0573">Peptidoglycan synthesis</keyword>
<comment type="caution">
    <text evidence="13">Lacks conserved residue(s) required for the propagation of feature annotation.</text>
</comment>
<feature type="domain" description="Mur ligase central" evidence="17">
    <location>
        <begin position="112"/>
        <end position="316"/>
    </location>
</feature>
<feature type="binding site" evidence="13">
    <location>
        <position position="467"/>
    </location>
    <ligand>
        <name>meso-2,6-diaminopimelate</name>
        <dbReference type="ChEBI" id="CHEBI:57791"/>
    </ligand>
</feature>
<feature type="binding site" evidence="13">
    <location>
        <begin position="412"/>
        <end position="415"/>
    </location>
    <ligand>
        <name>meso-2,6-diaminopimelate</name>
        <dbReference type="ChEBI" id="CHEBI:57791"/>
    </ligand>
</feature>